<feature type="compositionally biased region" description="Polar residues" evidence="1">
    <location>
        <begin position="171"/>
        <end position="184"/>
    </location>
</feature>
<evidence type="ECO:0000313" key="3">
    <source>
        <dbReference type="Proteomes" id="UP000027238"/>
    </source>
</evidence>
<organism evidence="2 3">
    <name type="scientific">Colletotrichum sublineola</name>
    <name type="common">Sorghum anthracnose fungus</name>
    <dbReference type="NCBI Taxonomy" id="1173701"/>
    <lineage>
        <taxon>Eukaryota</taxon>
        <taxon>Fungi</taxon>
        <taxon>Dikarya</taxon>
        <taxon>Ascomycota</taxon>
        <taxon>Pezizomycotina</taxon>
        <taxon>Sordariomycetes</taxon>
        <taxon>Hypocreomycetidae</taxon>
        <taxon>Glomerellales</taxon>
        <taxon>Glomerellaceae</taxon>
        <taxon>Colletotrichum</taxon>
        <taxon>Colletotrichum graminicola species complex</taxon>
    </lineage>
</organism>
<feature type="region of interest" description="Disordered" evidence="1">
    <location>
        <begin position="235"/>
        <end position="260"/>
    </location>
</feature>
<evidence type="ECO:0000256" key="1">
    <source>
        <dbReference type="SAM" id="MobiDB-lite"/>
    </source>
</evidence>
<dbReference type="OMA" id="FWPPETA"/>
<accession>A0A066X2E7</accession>
<proteinExistence type="predicted"/>
<feature type="region of interest" description="Disordered" evidence="1">
    <location>
        <begin position="171"/>
        <end position="193"/>
    </location>
</feature>
<keyword evidence="3" id="KW-1185">Reference proteome</keyword>
<comment type="caution">
    <text evidence="2">The sequence shown here is derived from an EMBL/GenBank/DDBJ whole genome shotgun (WGS) entry which is preliminary data.</text>
</comment>
<dbReference type="HOGENOM" id="CLU_1011984_0_0_1"/>
<evidence type="ECO:0000313" key="2">
    <source>
        <dbReference type="EMBL" id="KDN61859.1"/>
    </source>
</evidence>
<gene>
    <name evidence="2" type="ORF">CSUB01_08076</name>
</gene>
<dbReference type="OrthoDB" id="4836623at2759"/>
<feature type="region of interest" description="Disordered" evidence="1">
    <location>
        <begin position="41"/>
        <end position="90"/>
    </location>
</feature>
<dbReference type="AlphaFoldDB" id="A0A066X2E7"/>
<dbReference type="eggNOG" id="ENOG502T4VR">
    <property type="taxonomic scope" value="Eukaryota"/>
</dbReference>
<name>A0A066X2E7_COLSU</name>
<sequence length="271" mass="30420">MAKLPTPTRCRRLRRLCLRLCDAMENTHLLRQVLEYRQRPFLPPGVPSLEDEPAWDESLDRKTPAQEEEEEETKNPNPDSEQNHPSEDSTFGVIYGPFEFSVAAATRLLDFDRGQLVVRNPDRMSLLHDGSERSVASGDDGPQDLLVVYDTDLDENPSEEQLDMFKTPLLSQEPASPASPTSPLCQPLDLGEGRGYEPPYEPCDVYPDEHIFFWPPETARTAILLAHVQPTLVSIPPPSSPPPPSPSSPAPLYRTSLSQNPRRRGVIFPFI</sequence>
<reference evidence="3" key="1">
    <citation type="journal article" date="2014" name="Genome Announc.">
        <title>Draft genome sequence of Colletotrichum sublineola, a destructive pathogen of cultivated sorghum.</title>
        <authorList>
            <person name="Baroncelli R."/>
            <person name="Sanz-Martin J.M."/>
            <person name="Rech G.E."/>
            <person name="Sukno S.A."/>
            <person name="Thon M.R."/>
        </authorList>
    </citation>
    <scope>NUCLEOTIDE SEQUENCE [LARGE SCALE GENOMIC DNA]</scope>
    <source>
        <strain evidence="3">TX430BB</strain>
    </source>
</reference>
<dbReference type="EMBL" id="JMSE01001380">
    <property type="protein sequence ID" value="KDN61859.1"/>
    <property type="molecule type" value="Genomic_DNA"/>
</dbReference>
<feature type="compositionally biased region" description="Pro residues" evidence="1">
    <location>
        <begin position="235"/>
        <end position="249"/>
    </location>
</feature>
<dbReference type="Proteomes" id="UP000027238">
    <property type="component" value="Unassembled WGS sequence"/>
</dbReference>
<protein>
    <submittedName>
        <fullName evidence="2">Uncharacterized protein</fullName>
    </submittedName>
</protein>